<dbReference type="InterPro" id="IPR021719">
    <property type="entry name" value="Prot_inh_I78"/>
</dbReference>
<reference evidence="3" key="1">
    <citation type="submission" date="2018-03" db="EMBL/GenBank/DDBJ databases">
        <title>Genome sequencing of Melaminivora sp. strain SC2-7.</title>
        <authorList>
            <person name="Kim S.-J."/>
            <person name="Heo J."/>
            <person name="Ahn J.-H."/>
            <person name="Kwon S.-W."/>
        </authorList>
    </citation>
    <scope>NUCLEOTIDE SEQUENCE [LARGE SCALE GENOMIC DNA]</scope>
    <source>
        <strain evidence="3">SC2-7</strain>
    </source>
</reference>
<evidence type="ECO:0000313" key="3">
    <source>
        <dbReference type="Proteomes" id="UP000241829"/>
    </source>
</evidence>
<name>A0A2P1NQ19_9BURK</name>
<evidence type="ECO:0000256" key="1">
    <source>
        <dbReference type="SAM" id="SignalP"/>
    </source>
</evidence>
<dbReference type="Gene3D" id="3.30.10.10">
    <property type="entry name" value="Trypsin Inhibitor V, subunit A"/>
    <property type="match status" value="1"/>
</dbReference>
<dbReference type="Pfam" id="PF11720">
    <property type="entry name" value="Inhibitor_I78"/>
    <property type="match status" value="1"/>
</dbReference>
<dbReference type="OrthoDB" id="8724542at2"/>
<keyword evidence="1" id="KW-0732">Signal</keyword>
<dbReference type="PANTHER" id="PTHR39600">
    <property type="entry name" value="PEPTIDASE INHIBITOR I78 FAMILY PROTEIN"/>
    <property type="match status" value="1"/>
</dbReference>
<sequence>MNKMVAGAALALLAGCSSISLPGSGSGAPAAPAPAPIGASTAPVGSTCDAQGAQWAVGRSSTAKVVEEARVRAGARMARILRPDQAVTMEFNGERLNLQVDGAGKVTAARCG</sequence>
<dbReference type="PROSITE" id="PS51257">
    <property type="entry name" value="PROKAR_LIPOPROTEIN"/>
    <property type="match status" value="1"/>
</dbReference>
<dbReference type="PANTHER" id="PTHR39600:SF1">
    <property type="entry name" value="PEPTIDASE INHIBITOR I78 FAMILY PROTEIN"/>
    <property type="match status" value="1"/>
</dbReference>
<dbReference type="AlphaFoldDB" id="A0A2P1NQ19"/>
<gene>
    <name evidence="2" type="ORF">C7H73_13475</name>
</gene>
<feature type="signal peptide" evidence="1">
    <location>
        <begin position="1"/>
        <end position="22"/>
    </location>
</feature>
<evidence type="ECO:0000313" key="2">
    <source>
        <dbReference type="EMBL" id="AVP59133.1"/>
    </source>
</evidence>
<organism evidence="2 3">
    <name type="scientific">Pulveribacter suum</name>
    <dbReference type="NCBI Taxonomy" id="2116657"/>
    <lineage>
        <taxon>Bacteria</taxon>
        <taxon>Pseudomonadati</taxon>
        <taxon>Pseudomonadota</taxon>
        <taxon>Betaproteobacteria</taxon>
        <taxon>Burkholderiales</taxon>
        <taxon>Comamonadaceae</taxon>
        <taxon>Pulveribacter</taxon>
    </lineage>
</organism>
<protein>
    <submittedName>
        <fullName evidence="2">Proteinase inhibitor I78</fullName>
    </submittedName>
</protein>
<keyword evidence="3" id="KW-1185">Reference proteome</keyword>
<dbReference type="EMBL" id="CP027792">
    <property type="protein sequence ID" value="AVP59133.1"/>
    <property type="molecule type" value="Genomic_DNA"/>
</dbReference>
<dbReference type="KEGG" id="melm:C7H73_13475"/>
<accession>A0A2P1NQ19</accession>
<feature type="chain" id="PRO_5015103077" evidence="1">
    <location>
        <begin position="23"/>
        <end position="112"/>
    </location>
</feature>
<proteinExistence type="predicted"/>
<dbReference type="Proteomes" id="UP000241829">
    <property type="component" value="Chromosome"/>
</dbReference>